<dbReference type="PROSITE" id="PS50110">
    <property type="entry name" value="RESPONSE_REGULATORY"/>
    <property type="match status" value="1"/>
</dbReference>
<dbReference type="Pfam" id="PF00072">
    <property type="entry name" value="Response_reg"/>
    <property type="match status" value="1"/>
</dbReference>
<dbReference type="PROSITE" id="PS51755">
    <property type="entry name" value="OMPR_PHOB"/>
    <property type="match status" value="1"/>
</dbReference>
<comment type="caution">
    <text evidence="10">The sequence shown here is derived from an EMBL/GenBank/DDBJ whole genome shotgun (WGS) entry which is preliminary data.</text>
</comment>
<feature type="domain" description="Response regulatory" evidence="8">
    <location>
        <begin position="2"/>
        <end position="116"/>
    </location>
</feature>
<evidence type="ECO:0000313" key="10">
    <source>
        <dbReference type="EMBL" id="MFB5945767.1"/>
    </source>
</evidence>
<evidence type="ECO:0000256" key="3">
    <source>
        <dbReference type="ARBA" id="ARBA00023015"/>
    </source>
</evidence>
<dbReference type="Pfam" id="PF00486">
    <property type="entry name" value="Trans_reg_C"/>
    <property type="match status" value="1"/>
</dbReference>
<dbReference type="InterPro" id="IPR039420">
    <property type="entry name" value="WalR-like"/>
</dbReference>
<evidence type="ECO:0000259" key="8">
    <source>
        <dbReference type="PROSITE" id="PS50110"/>
    </source>
</evidence>
<dbReference type="Gene3D" id="1.10.10.10">
    <property type="entry name" value="Winged helix-like DNA-binding domain superfamily/Winged helix DNA-binding domain"/>
    <property type="match status" value="1"/>
</dbReference>
<dbReference type="InterPro" id="IPR011006">
    <property type="entry name" value="CheY-like_superfamily"/>
</dbReference>
<sequence>MKVLVIEDNQDLASNIMSYLMREGYVCELASDQYTAIDKLSTFQYDCILLDIMLPDGNGLDILKHIKGNRIKSGILIISAKNSLDDKVHGLELGADDYLTKPFHLPELNARLKAIYRRKYLEGDHRINFNDISINIDTMEVFVNETLLDLTRKEYSLLVYFITNQNRVLTRQTIAEHLWGDYADNLLNFDFVYQHVKNLRKKIIQAGGHDYIETVYGLGYKFNNHNNSGR</sequence>
<dbReference type="Proteomes" id="UP001580928">
    <property type="component" value="Unassembled WGS sequence"/>
</dbReference>
<name>A0ABV5CDY1_9SPHI</name>
<dbReference type="Gene3D" id="3.40.50.2300">
    <property type="match status" value="1"/>
</dbReference>
<dbReference type="RefSeq" id="WP_375557300.1">
    <property type="nucleotide sequence ID" value="NZ_JBBVGT010000002.1"/>
</dbReference>
<evidence type="ECO:0000256" key="1">
    <source>
        <dbReference type="ARBA" id="ARBA00022553"/>
    </source>
</evidence>
<feature type="domain" description="OmpR/PhoB-type" evidence="9">
    <location>
        <begin position="124"/>
        <end position="224"/>
    </location>
</feature>
<dbReference type="PANTHER" id="PTHR48111:SF22">
    <property type="entry name" value="REGULATOR OF RPOS"/>
    <property type="match status" value="1"/>
</dbReference>
<evidence type="ECO:0000259" key="9">
    <source>
        <dbReference type="PROSITE" id="PS51755"/>
    </source>
</evidence>
<dbReference type="InterPro" id="IPR036388">
    <property type="entry name" value="WH-like_DNA-bd_sf"/>
</dbReference>
<evidence type="ECO:0000313" key="11">
    <source>
        <dbReference type="Proteomes" id="UP001580928"/>
    </source>
</evidence>
<dbReference type="CDD" id="cd00383">
    <property type="entry name" value="trans_reg_C"/>
    <property type="match status" value="1"/>
</dbReference>
<keyword evidence="4 7" id="KW-0238">DNA-binding</keyword>
<accession>A0ABV5CDY1</accession>
<dbReference type="CDD" id="cd17624">
    <property type="entry name" value="REC_OmpR_PmrA-like"/>
    <property type="match status" value="1"/>
</dbReference>
<gene>
    <name evidence="10" type="ORF">WKR92_07965</name>
</gene>
<keyword evidence="2" id="KW-0902">Two-component regulatory system</keyword>
<dbReference type="Gene3D" id="6.10.250.690">
    <property type="match status" value="1"/>
</dbReference>
<protein>
    <submittedName>
        <fullName evidence="10">Response regulator transcription factor</fullName>
    </submittedName>
</protein>
<dbReference type="InterPro" id="IPR001789">
    <property type="entry name" value="Sig_transdc_resp-reg_receiver"/>
</dbReference>
<evidence type="ECO:0000256" key="5">
    <source>
        <dbReference type="ARBA" id="ARBA00023163"/>
    </source>
</evidence>
<evidence type="ECO:0000256" key="2">
    <source>
        <dbReference type="ARBA" id="ARBA00023012"/>
    </source>
</evidence>
<feature type="DNA-binding region" description="OmpR/PhoB-type" evidence="7">
    <location>
        <begin position="124"/>
        <end position="224"/>
    </location>
</feature>
<keyword evidence="3" id="KW-0805">Transcription regulation</keyword>
<evidence type="ECO:0000256" key="4">
    <source>
        <dbReference type="ARBA" id="ARBA00023125"/>
    </source>
</evidence>
<dbReference type="SMART" id="SM00448">
    <property type="entry name" value="REC"/>
    <property type="match status" value="1"/>
</dbReference>
<dbReference type="SMART" id="SM00862">
    <property type="entry name" value="Trans_reg_C"/>
    <property type="match status" value="1"/>
</dbReference>
<reference evidence="10 11" key="1">
    <citation type="submission" date="2024-04" db="EMBL/GenBank/DDBJ databases">
        <title>Albibacterium profundi sp. nov., isolated from sediment of the Challenger Deep of Mariana Trench.</title>
        <authorList>
            <person name="Wang Y."/>
        </authorList>
    </citation>
    <scope>NUCLEOTIDE SEQUENCE [LARGE SCALE GENOMIC DNA]</scope>
    <source>
        <strain evidence="10 11">RHL897</strain>
    </source>
</reference>
<dbReference type="SUPFAM" id="SSF52172">
    <property type="entry name" value="CheY-like"/>
    <property type="match status" value="1"/>
</dbReference>
<proteinExistence type="predicted"/>
<organism evidence="10 11">
    <name type="scientific">Albibacterium profundi</name>
    <dbReference type="NCBI Taxonomy" id="3134906"/>
    <lineage>
        <taxon>Bacteria</taxon>
        <taxon>Pseudomonadati</taxon>
        <taxon>Bacteroidota</taxon>
        <taxon>Sphingobacteriia</taxon>
        <taxon>Sphingobacteriales</taxon>
        <taxon>Sphingobacteriaceae</taxon>
        <taxon>Albibacterium</taxon>
    </lineage>
</organism>
<keyword evidence="1 6" id="KW-0597">Phosphoprotein</keyword>
<evidence type="ECO:0000256" key="6">
    <source>
        <dbReference type="PROSITE-ProRule" id="PRU00169"/>
    </source>
</evidence>
<dbReference type="InterPro" id="IPR001867">
    <property type="entry name" value="OmpR/PhoB-type_DNA-bd"/>
</dbReference>
<dbReference type="EMBL" id="JBBVGT010000002">
    <property type="protein sequence ID" value="MFB5945767.1"/>
    <property type="molecule type" value="Genomic_DNA"/>
</dbReference>
<keyword evidence="11" id="KW-1185">Reference proteome</keyword>
<keyword evidence="5" id="KW-0804">Transcription</keyword>
<feature type="modified residue" description="4-aspartylphosphate" evidence="6">
    <location>
        <position position="51"/>
    </location>
</feature>
<dbReference type="PANTHER" id="PTHR48111">
    <property type="entry name" value="REGULATOR OF RPOS"/>
    <property type="match status" value="1"/>
</dbReference>
<evidence type="ECO:0000256" key="7">
    <source>
        <dbReference type="PROSITE-ProRule" id="PRU01091"/>
    </source>
</evidence>